<dbReference type="InterPro" id="IPR003607">
    <property type="entry name" value="HD/PDEase_dom"/>
</dbReference>
<dbReference type="Gene3D" id="1.10.3210.10">
    <property type="entry name" value="Hypothetical protein af1432"/>
    <property type="match status" value="1"/>
</dbReference>
<dbReference type="InterPro" id="IPR037522">
    <property type="entry name" value="HD_GYP_dom"/>
</dbReference>
<name>A0A660LIL9_9ACTN</name>
<reference evidence="2 3" key="1">
    <citation type="submission" date="2018-10" db="EMBL/GenBank/DDBJ databases">
        <title>Genomic Encyclopedia of Archaeal and Bacterial Type Strains, Phase II (KMG-II): from individual species to whole genera.</title>
        <authorList>
            <person name="Goeker M."/>
        </authorList>
    </citation>
    <scope>NUCLEOTIDE SEQUENCE [LARGE SCALE GENOMIC DNA]</scope>
    <source>
        <strain evidence="2 3">DSM 14954</strain>
    </source>
</reference>
<dbReference type="SMART" id="SM00471">
    <property type="entry name" value="HDc"/>
    <property type="match status" value="1"/>
</dbReference>
<dbReference type="SUPFAM" id="SSF109604">
    <property type="entry name" value="HD-domain/PDEase-like"/>
    <property type="match status" value="1"/>
</dbReference>
<dbReference type="Proteomes" id="UP000278962">
    <property type="component" value="Unassembled WGS sequence"/>
</dbReference>
<dbReference type="PANTHER" id="PTHR43155:SF2">
    <property type="entry name" value="CYCLIC DI-GMP PHOSPHODIESTERASE PA4108"/>
    <property type="match status" value="1"/>
</dbReference>
<accession>A0A660LIL9</accession>
<organism evidence="2 3">
    <name type="scientific">Solirubrobacter pauli</name>
    <dbReference type="NCBI Taxonomy" id="166793"/>
    <lineage>
        <taxon>Bacteria</taxon>
        <taxon>Bacillati</taxon>
        <taxon>Actinomycetota</taxon>
        <taxon>Thermoleophilia</taxon>
        <taxon>Solirubrobacterales</taxon>
        <taxon>Solirubrobacteraceae</taxon>
        <taxon>Solirubrobacter</taxon>
    </lineage>
</organism>
<dbReference type="RefSeq" id="WP_147447871.1">
    <property type="nucleotide sequence ID" value="NZ_RBIL01000001.1"/>
</dbReference>
<evidence type="ECO:0000313" key="3">
    <source>
        <dbReference type="Proteomes" id="UP000278962"/>
    </source>
</evidence>
<evidence type="ECO:0000313" key="2">
    <source>
        <dbReference type="EMBL" id="RKQ93853.1"/>
    </source>
</evidence>
<dbReference type="OrthoDB" id="9802066at2"/>
<dbReference type="Pfam" id="PF13487">
    <property type="entry name" value="HD_5"/>
    <property type="match status" value="1"/>
</dbReference>
<dbReference type="PROSITE" id="PS51832">
    <property type="entry name" value="HD_GYP"/>
    <property type="match status" value="1"/>
</dbReference>
<proteinExistence type="predicted"/>
<comment type="caution">
    <text evidence="2">The sequence shown here is derived from an EMBL/GenBank/DDBJ whole genome shotgun (WGS) entry which is preliminary data.</text>
</comment>
<dbReference type="CDD" id="cd00077">
    <property type="entry name" value="HDc"/>
    <property type="match status" value="1"/>
</dbReference>
<dbReference type="PANTHER" id="PTHR43155">
    <property type="entry name" value="CYCLIC DI-GMP PHOSPHODIESTERASE PA4108-RELATED"/>
    <property type="match status" value="1"/>
</dbReference>
<protein>
    <submittedName>
        <fullName evidence="2">HD domain-containing protein</fullName>
    </submittedName>
</protein>
<dbReference type="EMBL" id="RBIL01000001">
    <property type="protein sequence ID" value="RKQ93853.1"/>
    <property type="molecule type" value="Genomic_DNA"/>
</dbReference>
<feature type="domain" description="HD-GYP" evidence="1">
    <location>
        <begin position="139"/>
        <end position="339"/>
    </location>
</feature>
<dbReference type="AlphaFoldDB" id="A0A660LIL9"/>
<keyword evidence="3" id="KW-1185">Reference proteome</keyword>
<gene>
    <name evidence="2" type="ORF">C8N24_3728</name>
</gene>
<evidence type="ECO:0000259" key="1">
    <source>
        <dbReference type="PROSITE" id="PS51832"/>
    </source>
</evidence>
<sequence length="381" mass="40872">MRRVKSGVNAPIYGVVRLIPSRKIRDGVELARDVVAGPPGTAPLLRAGVKLSARYADLLPKAGVGSVWIEDELGADIDIAEPLTPETRAKVHKATAGALSAAGTALRSGSGMPRDVVESLGDVASSMVNDLLDVPEAALALDDLNAFDDYTHKHSVQVTILGLLIARRVWQTEGWIDYRGRRRKDRIEDRLRKLGLGLLVHDVGKLAVPPEILNKPGRLTDPEMEIMKTHAMAGVELLRPADLSPLSLGVVRDHHERIDGSGYPEGLFGSQVQEFPRIAAVADVFDAVTSERVYKPAAPPHVGVRVIREGAGTQFCTEVVRHFRAVVMPYPVGHEVTLPDGRTGVVSGVSIDEPDAPTVRVLGPAGVEELTVDMTAEQAAA</sequence>